<dbReference type="Proteomes" id="UP000019149">
    <property type="component" value="Unassembled WGS sequence"/>
</dbReference>
<organism evidence="2 3">
    <name type="scientific">Echinococcus granulosus</name>
    <name type="common">Hydatid tapeworm</name>
    <dbReference type="NCBI Taxonomy" id="6210"/>
    <lineage>
        <taxon>Eukaryota</taxon>
        <taxon>Metazoa</taxon>
        <taxon>Spiralia</taxon>
        <taxon>Lophotrochozoa</taxon>
        <taxon>Platyhelminthes</taxon>
        <taxon>Cestoda</taxon>
        <taxon>Eucestoda</taxon>
        <taxon>Cyclophyllidea</taxon>
        <taxon>Taeniidae</taxon>
        <taxon>Echinococcus</taxon>
        <taxon>Echinococcus granulosus group</taxon>
    </lineage>
</organism>
<accession>W6U8X2</accession>
<dbReference type="KEGG" id="egl:EGR_07299"/>
<keyword evidence="3" id="KW-1185">Reference proteome</keyword>
<dbReference type="OrthoDB" id="6231388at2759"/>
<evidence type="ECO:0000313" key="2">
    <source>
        <dbReference type="EMBL" id="EUB57828.1"/>
    </source>
</evidence>
<dbReference type="AlphaFoldDB" id="W6U8X2"/>
<dbReference type="RefSeq" id="XP_024349024.1">
    <property type="nucleotide sequence ID" value="XM_024496548.1"/>
</dbReference>
<dbReference type="OMA" id="WAREGKN"/>
<protein>
    <submittedName>
        <fullName evidence="2">Uncharacterized protein</fullName>
    </submittedName>
</protein>
<evidence type="ECO:0000313" key="3">
    <source>
        <dbReference type="Proteomes" id="UP000019149"/>
    </source>
</evidence>
<evidence type="ECO:0000256" key="1">
    <source>
        <dbReference type="SAM" id="MobiDB-lite"/>
    </source>
</evidence>
<comment type="caution">
    <text evidence="2">The sequence shown here is derived from an EMBL/GenBank/DDBJ whole genome shotgun (WGS) entry which is preliminary data.</text>
</comment>
<name>W6U8X2_ECHGR</name>
<reference evidence="2 3" key="1">
    <citation type="journal article" date="2013" name="Nat. Genet.">
        <title>The genome of the hydatid tapeworm Echinococcus granulosus.</title>
        <authorList>
            <person name="Zheng H."/>
            <person name="Zhang W."/>
            <person name="Zhang L."/>
            <person name="Zhang Z."/>
            <person name="Li J."/>
            <person name="Lu G."/>
            <person name="Zhu Y."/>
            <person name="Wang Y."/>
            <person name="Huang Y."/>
            <person name="Liu J."/>
            <person name="Kang H."/>
            <person name="Chen J."/>
            <person name="Wang L."/>
            <person name="Chen A."/>
            <person name="Yu S."/>
            <person name="Gao Z."/>
            <person name="Jin L."/>
            <person name="Gu W."/>
            <person name="Wang Z."/>
            <person name="Zhao L."/>
            <person name="Shi B."/>
            <person name="Wen H."/>
            <person name="Lin R."/>
            <person name="Jones M.K."/>
            <person name="Brejova B."/>
            <person name="Vinar T."/>
            <person name="Zhao G."/>
            <person name="McManus D.P."/>
            <person name="Chen Z."/>
            <person name="Zhou Y."/>
            <person name="Wang S."/>
        </authorList>
    </citation>
    <scope>NUCLEOTIDE SEQUENCE [LARGE SCALE GENOMIC DNA]</scope>
</reference>
<dbReference type="GeneID" id="36343014"/>
<dbReference type="InterPro" id="IPR009057">
    <property type="entry name" value="Homeodomain-like_sf"/>
</dbReference>
<sequence>MKEGLATSQTATRRYPKYMREEIVSWAREGKNWSQRAKELGIRHQSAYYWVSSAHKRPPQETKPKPKKPRGRSTSSQVNSKVVEFVCSLYEADPKMTPAQICLRLQGEMSVTVAQSTAHKYLRGMVFTRSRIPPPDHTSLEAREETRKYISAISSYMEQGKEIIWLGRTIFNLHTRKSVSRLQELHIHSLAAISSNLGLLHASFKRGPYTKHDQEIWIHQHLQPELLSDAVLVSDAFENTDAPTTASVPRRLQLAPLHTERLNPCEAYWTKVTEKVKTRLLSGEAHLPADSATDENQRLGCLERLLTDAMATVAVCNTIYEEDGEGEEEDVCDKAVRDSIECLTDVLQLVTGLKAEQS</sequence>
<feature type="region of interest" description="Disordered" evidence="1">
    <location>
        <begin position="51"/>
        <end position="77"/>
    </location>
</feature>
<dbReference type="SUPFAM" id="SSF46689">
    <property type="entry name" value="Homeodomain-like"/>
    <property type="match status" value="1"/>
</dbReference>
<gene>
    <name evidence="2" type="ORF">EGR_07299</name>
</gene>
<dbReference type="CTD" id="36343014"/>
<dbReference type="EMBL" id="APAU02000074">
    <property type="protein sequence ID" value="EUB57828.1"/>
    <property type="molecule type" value="Genomic_DNA"/>
</dbReference>
<proteinExistence type="predicted"/>